<sequence>MKKTMVAALAAALTVGAASTTFAAANPFSDVPRDHWAYDAVTQLAADGVVEGYGDGTFRGDRNITRYEMAQMVAKAMAKGDLSASDRALVDRLAAEFADELNNLGVRVSNLERNADMVKWTGELRYRYWSRRDSNDHTAGMDSKKKNTNQLQLRLFPTAEVNDHWKVKARLTASNDMKTDKSGEVSLTYAYAHGSYDKFDVKLGKMPLFSSVDDGLVVDHFFSGAQVTFGNKVKVALEAGRWNLKNANKGIAAAATDTAANYQGIELSYSNGKLVNSGVSYRHFKSDAFKLVTNGYNTTGTAEDTAAIWSVGAKYAFDKNIALSAAYAKNTKADKLDHSSSFQLDYKGTKKSDMGSWGAYAAYRYVAANASLAPTYSTADLLANLTPYGMKGWDFGIGYVPFKNVLTQVQYFNGKELTTDDKVQTLYGRVSFFF</sequence>
<organism evidence="3 4">
    <name type="scientific">Selenomonas noxia F0398</name>
    <dbReference type="NCBI Taxonomy" id="702437"/>
    <lineage>
        <taxon>Bacteria</taxon>
        <taxon>Bacillati</taxon>
        <taxon>Bacillota</taxon>
        <taxon>Negativicutes</taxon>
        <taxon>Selenomonadales</taxon>
        <taxon>Selenomonadaceae</taxon>
        <taxon>Selenomonas</taxon>
    </lineage>
</organism>
<dbReference type="Proteomes" id="UP000003175">
    <property type="component" value="Unassembled WGS sequence"/>
</dbReference>
<dbReference type="InterPro" id="IPR051465">
    <property type="entry name" value="Cell_Envelope_Struct_Comp"/>
</dbReference>
<name>A0ABP2MQH6_9FIRM</name>
<proteinExistence type="predicted"/>
<dbReference type="InterPro" id="IPR001119">
    <property type="entry name" value="SLH_dom"/>
</dbReference>
<dbReference type="Gene3D" id="2.40.160.130">
    <property type="entry name" value="Capsule assembly protein Wzi"/>
    <property type="match status" value="1"/>
</dbReference>
<evidence type="ECO:0000259" key="2">
    <source>
        <dbReference type="PROSITE" id="PS51272"/>
    </source>
</evidence>
<dbReference type="InterPro" id="IPR038636">
    <property type="entry name" value="Wzi_sf"/>
</dbReference>
<dbReference type="PROSITE" id="PS51272">
    <property type="entry name" value="SLH"/>
    <property type="match status" value="1"/>
</dbReference>
<evidence type="ECO:0000313" key="4">
    <source>
        <dbReference type="Proteomes" id="UP000003175"/>
    </source>
</evidence>
<feature type="signal peptide" evidence="1">
    <location>
        <begin position="1"/>
        <end position="23"/>
    </location>
</feature>
<reference evidence="3 4" key="1">
    <citation type="submission" date="2011-08" db="EMBL/GenBank/DDBJ databases">
        <title>The Genome Sequence of Selenomonas noxia F0398.</title>
        <authorList>
            <consortium name="The Broad Institute Genome Sequencing Platform"/>
            <person name="Earl A."/>
            <person name="Ward D."/>
            <person name="Feldgarden M."/>
            <person name="Gevers D."/>
            <person name="Izard J."/>
            <person name="Ganesan A."/>
            <person name="Blanton J.M."/>
            <person name="Baranova O.V."/>
            <person name="Tanner A.C."/>
            <person name="Dewhirst F.E."/>
            <person name="Young S.K."/>
            <person name="Zeng Q."/>
            <person name="Gargeya S."/>
            <person name="Fitzgerald M."/>
            <person name="Haas B."/>
            <person name="Abouelleil A."/>
            <person name="Alvarado L."/>
            <person name="Arachchi H.M."/>
            <person name="Berlin A."/>
            <person name="Brown A."/>
            <person name="Chapman S.B."/>
            <person name="Chen Z."/>
            <person name="Dunbar C."/>
            <person name="Freedman E."/>
            <person name="Gearin G."/>
            <person name="Gellesch M."/>
            <person name="Goldberg J."/>
            <person name="Griggs A."/>
            <person name="Gujja S."/>
            <person name="Heiman D."/>
            <person name="Howarth C."/>
            <person name="Larson L."/>
            <person name="Lui A."/>
            <person name="MacDonald P.J.P."/>
            <person name="Montmayeur A."/>
            <person name="Murphy C."/>
            <person name="Neiman D."/>
            <person name="Pearson M."/>
            <person name="Priest M."/>
            <person name="Roberts A."/>
            <person name="Saif S."/>
            <person name="Shea T."/>
            <person name="Shenoy N."/>
            <person name="Sisk P."/>
            <person name="Stolte C."/>
            <person name="Sykes S."/>
            <person name="Wortman J."/>
            <person name="Nusbaum C."/>
            <person name="Birren B."/>
        </authorList>
    </citation>
    <scope>NUCLEOTIDE SEQUENCE [LARGE SCALE GENOMIC DNA]</scope>
    <source>
        <strain evidence="3 4">F0398</strain>
    </source>
</reference>
<dbReference type="EMBL" id="ADGH01000008">
    <property type="protein sequence ID" value="EHG25031.1"/>
    <property type="molecule type" value="Genomic_DNA"/>
</dbReference>
<gene>
    <name evidence="3" type="ORF">HMPREF9432_01061</name>
</gene>
<dbReference type="Pfam" id="PF00395">
    <property type="entry name" value="SLH"/>
    <property type="match status" value="1"/>
</dbReference>
<dbReference type="SUPFAM" id="SSF56935">
    <property type="entry name" value="Porins"/>
    <property type="match status" value="1"/>
</dbReference>
<evidence type="ECO:0000313" key="3">
    <source>
        <dbReference type="EMBL" id="EHG25031.1"/>
    </source>
</evidence>
<comment type="caution">
    <text evidence="3">The sequence shown here is derived from an EMBL/GenBank/DDBJ whole genome shotgun (WGS) entry which is preliminary data.</text>
</comment>
<dbReference type="RefSeq" id="WP_006696358.1">
    <property type="nucleotide sequence ID" value="NZ_JH376858.1"/>
</dbReference>
<keyword evidence="4" id="KW-1185">Reference proteome</keyword>
<protein>
    <recommendedName>
        <fullName evidence="2">SLH domain-containing protein</fullName>
    </recommendedName>
</protein>
<feature type="chain" id="PRO_5047322934" description="SLH domain-containing protein" evidence="1">
    <location>
        <begin position="24"/>
        <end position="434"/>
    </location>
</feature>
<evidence type="ECO:0000256" key="1">
    <source>
        <dbReference type="SAM" id="SignalP"/>
    </source>
</evidence>
<dbReference type="PANTHER" id="PTHR43308">
    <property type="entry name" value="OUTER MEMBRANE PROTEIN ALPHA-RELATED"/>
    <property type="match status" value="1"/>
</dbReference>
<keyword evidence="1" id="KW-0732">Signal</keyword>
<feature type="domain" description="SLH" evidence="2">
    <location>
        <begin position="24"/>
        <end position="87"/>
    </location>
</feature>
<accession>A0ABP2MQH6</accession>